<evidence type="ECO:0000313" key="5">
    <source>
        <dbReference type="EMBL" id="KAJ8459810.1"/>
    </source>
</evidence>
<dbReference type="InterPro" id="IPR010402">
    <property type="entry name" value="CCT_domain"/>
</dbReference>
<evidence type="ECO:0000259" key="4">
    <source>
        <dbReference type="PROSITE" id="PS51017"/>
    </source>
</evidence>
<keyword evidence="6" id="KW-1185">Reference proteome</keyword>
<name>A0AAV8PY51_ENSVE</name>
<dbReference type="GO" id="GO:0005634">
    <property type="term" value="C:nucleus"/>
    <property type="evidence" value="ECO:0007669"/>
    <property type="project" value="UniProtKB-SubCell"/>
</dbReference>
<evidence type="ECO:0000256" key="2">
    <source>
        <dbReference type="ARBA" id="ARBA00023242"/>
    </source>
</evidence>
<dbReference type="PANTHER" id="PTHR31319">
    <property type="entry name" value="ZINC FINGER PROTEIN CONSTANS-LIKE 4"/>
    <property type="match status" value="1"/>
</dbReference>
<dbReference type="GO" id="GO:0009909">
    <property type="term" value="P:regulation of flower development"/>
    <property type="evidence" value="ECO:0007669"/>
    <property type="project" value="InterPro"/>
</dbReference>
<organism evidence="5 6">
    <name type="scientific">Ensete ventricosum</name>
    <name type="common">Abyssinian banana</name>
    <name type="synonym">Musa ensete</name>
    <dbReference type="NCBI Taxonomy" id="4639"/>
    <lineage>
        <taxon>Eukaryota</taxon>
        <taxon>Viridiplantae</taxon>
        <taxon>Streptophyta</taxon>
        <taxon>Embryophyta</taxon>
        <taxon>Tracheophyta</taxon>
        <taxon>Spermatophyta</taxon>
        <taxon>Magnoliopsida</taxon>
        <taxon>Liliopsida</taxon>
        <taxon>Zingiberales</taxon>
        <taxon>Musaceae</taxon>
        <taxon>Ensete</taxon>
    </lineage>
</organism>
<dbReference type="GO" id="GO:0003700">
    <property type="term" value="F:DNA-binding transcription factor activity"/>
    <property type="evidence" value="ECO:0007669"/>
    <property type="project" value="TreeGrafter"/>
</dbReference>
<gene>
    <name evidence="5" type="ORF">OPV22_032736</name>
</gene>
<proteinExistence type="predicted"/>
<sequence length="288" mass="31867">MQSFPSVADHHLLPFTDVGDFGLSTYLPFAAASNLSNLVQTCAISEYDLGGEGDLFKAPRPILEESVLAFDPIAAATLLLSGYGSSITTDNIEIVDMESIQNGDLLCEAFYGCEKDLLVKSAHVPAPDVADFVLPSLQLEETIVGERNCFSAEMPLQKRDSTNASSVGPRLLDVHEVDLEAAFGMRTYSEGDIQSTGVDCFVHGDINIVPTFKLSSTSEDVKMKERIQKLSRYRTKRTRRNFHRRIKYVCRKVLADGQPRVRGRFAKKEAGVQRLNTLMHVATCRSNE</sequence>
<evidence type="ECO:0000313" key="6">
    <source>
        <dbReference type="Proteomes" id="UP001222027"/>
    </source>
</evidence>
<dbReference type="PANTHER" id="PTHR31319:SF110">
    <property type="entry name" value="CCT MOTIF FAMILY PROTEIN"/>
    <property type="match status" value="1"/>
</dbReference>
<keyword evidence="2 3" id="KW-0539">Nucleus</keyword>
<dbReference type="Proteomes" id="UP001222027">
    <property type="component" value="Unassembled WGS sequence"/>
</dbReference>
<dbReference type="PROSITE" id="PS51017">
    <property type="entry name" value="CCT"/>
    <property type="match status" value="1"/>
</dbReference>
<evidence type="ECO:0000256" key="1">
    <source>
        <dbReference type="ARBA" id="ARBA00004123"/>
    </source>
</evidence>
<accession>A0AAV8PY51</accession>
<protein>
    <recommendedName>
        <fullName evidence="4">CCT domain-containing protein</fullName>
    </recommendedName>
</protein>
<comment type="caution">
    <text evidence="5">The sequence shown here is derived from an EMBL/GenBank/DDBJ whole genome shotgun (WGS) entry which is preliminary data.</text>
</comment>
<comment type="subcellular location">
    <subcellularLocation>
        <location evidence="1 3">Nucleus</location>
    </subcellularLocation>
</comment>
<dbReference type="Pfam" id="PF06203">
    <property type="entry name" value="CCT"/>
    <property type="match status" value="1"/>
</dbReference>
<dbReference type="AlphaFoldDB" id="A0AAV8PY51"/>
<evidence type="ECO:0000256" key="3">
    <source>
        <dbReference type="PROSITE-ProRule" id="PRU00357"/>
    </source>
</evidence>
<dbReference type="EMBL" id="JAQQAF010000009">
    <property type="protein sequence ID" value="KAJ8459810.1"/>
    <property type="molecule type" value="Genomic_DNA"/>
</dbReference>
<reference evidence="5 6" key="1">
    <citation type="submission" date="2022-12" db="EMBL/GenBank/DDBJ databases">
        <title>Chromosome-scale assembly of the Ensete ventricosum genome.</title>
        <authorList>
            <person name="Dussert Y."/>
            <person name="Stocks J."/>
            <person name="Wendawek A."/>
            <person name="Woldeyes F."/>
            <person name="Nichols R.A."/>
            <person name="Borrell J.S."/>
        </authorList>
    </citation>
    <scope>NUCLEOTIDE SEQUENCE [LARGE SCALE GENOMIC DNA]</scope>
    <source>
        <strain evidence="6">cv. Maze</strain>
        <tissue evidence="5">Seeds</tissue>
    </source>
</reference>
<dbReference type="InterPro" id="IPR045281">
    <property type="entry name" value="CONSTANS-like"/>
</dbReference>
<feature type="domain" description="CCT" evidence="4">
    <location>
        <begin position="226"/>
        <end position="268"/>
    </location>
</feature>